<evidence type="ECO:0000313" key="1">
    <source>
        <dbReference type="EMBL" id="SEA81601.1"/>
    </source>
</evidence>
<dbReference type="EMBL" id="FNQS01000009">
    <property type="protein sequence ID" value="SEA81601.1"/>
    <property type="molecule type" value="Genomic_DNA"/>
</dbReference>
<evidence type="ECO:0000313" key="2">
    <source>
        <dbReference type="Proteomes" id="UP000187280"/>
    </source>
</evidence>
<reference evidence="1 2" key="1">
    <citation type="submission" date="2016-10" db="EMBL/GenBank/DDBJ databases">
        <authorList>
            <person name="de Groot N.N."/>
        </authorList>
    </citation>
    <scope>NUCLEOTIDE SEQUENCE [LARGE SCALE GENOMIC DNA]</scope>
    <source>
        <strain evidence="1 2">ATCC 29281</strain>
    </source>
</reference>
<keyword evidence="2" id="KW-1185">Reference proteome</keyword>
<dbReference type="GeneID" id="97765414"/>
<name>A0A1H4E964_9GAMM</name>
<gene>
    <name evidence="1" type="ORF">SAMN02982996_02560</name>
</gene>
<sequence length="65" mass="7063">MKYRYTGPTSGVTLADGTEVLLFPQHEVELPAEHDYVKTLVALGFLQSLENGASITTNDEVNHGS</sequence>
<dbReference type="AlphaFoldDB" id="A0A1H4E964"/>
<proteinExistence type="predicted"/>
<accession>A0A1H4E964</accession>
<dbReference type="STRING" id="71657.SAMN02982996_02560"/>
<organism evidence="1 2">
    <name type="scientific">Lonsdalea quercina</name>
    <dbReference type="NCBI Taxonomy" id="71657"/>
    <lineage>
        <taxon>Bacteria</taxon>
        <taxon>Pseudomonadati</taxon>
        <taxon>Pseudomonadota</taxon>
        <taxon>Gammaproteobacteria</taxon>
        <taxon>Enterobacterales</taxon>
        <taxon>Pectobacteriaceae</taxon>
        <taxon>Lonsdalea</taxon>
    </lineage>
</organism>
<dbReference type="Proteomes" id="UP000187280">
    <property type="component" value="Unassembled WGS sequence"/>
</dbReference>
<dbReference type="RefSeq" id="WP_036152488.1">
    <property type="nucleotide sequence ID" value="NZ_FNQS01000009.1"/>
</dbReference>
<protein>
    <submittedName>
        <fullName evidence="1">Uncharacterized protein</fullName>
    </submittedName>
</protein>